<evidence type="ECO:0000313" key="3">
    <source>
        <dbReference type="Proteomes" id="UP001501442"/>
    </source>
</evidence>
<organism evidence="2 3">
    <name type="scientific">Actinoallomurus vinaceus</name>
    <dbReference type="NCBI Taxonomy" id="1080074"/>
    <lineage>
        <taxon>Bacteria</taxon>
        <taxon>Bacillati</taxon>
        <taxon>Actinomycetota</taxon>
        <taxon>Actinomycetes</taxon>
        <taxon>Streptosporangiales</taxon>
        <taxon>Thermomonosporaceae</taxon>
        <taxon>Actinoallomurus</taxon>
    </lineage>
</organism>
<dbReference type="RefSeq" id="WP_345443383.1">
    <property type="nucleotide sequence ID" value="NZ_BAABHK010000029.1"/>
</dbReference>
<feature type="compositionally biased region" description="Low complexity" evidence="1">
    <location>
        <begin position="37"/>
        <end position="54"/>
    </location>
</feature>
<name>A0ABP8UWK6_9ACTN</name>
<protein>
    <recommendedName>
        <fullName evidence="4">Alpha-L-rhamnosidase six-hairpin glycosidase domain-containing protein</fullName>
    </recommendedName>
</protein>
<proteinExistence type="predicted"/>
<feature type="region of interest" description="Disordered" evidence="1">
    <location>
        <begin position="31"/>
        <end position="59"/>
    </location>
</feature>
<comment type="caution">
    <text evidence="2">The sequence shown here is derived from an EMBL/GenBank/DDBJ whole genome shotgun (WGS) entry which is preliminary data.</text>
</comment>
<evidence type="ECO:0000313" key="2">
    <source>
        <dbReference type="EMBL" id="GAA4639814.1"/>
    </source>
</evidence>
<evidence type="ECO:0008006" key="4">
    <source>
        <dbReference type="Google" id="ProtNLM"/>
    </source>
</evidence>
<accession>A0ABP8UWK6</accession>
<dbReference type="Proteomes" id="UP001501442">
    <property type="component" value="Unassembled WGS sequence"/>
</dbReference>
<feature type="region of interest" description="Disordered" evidence="1">
    <location>
        <begin position="97"/>
        <end position="137"/>
    </location>
</feature>
<evidence type="ECO:0000256" key="1">
    <source>
        <dbReference type="SAM" id="MobiDB-lite"/>
    </source>
</evidence>
<keyword evidence="3" id="KW-1185">Reference proteome</keyword>
<dbReference type="EMBL" id="BAABHK010000029">
    <property type="protein sequence ID" value="GAA4639814.1"/>
    <property type="molecule type" value="Genomic_DNA"/>
</dbReference>
<gene>
    <name evidence="2" type="ORF">GCM10023196_102930</name>
</gene>
<sequence length="846" mass="89088">MPRPSRLLGATPVAIATGTILILSTGSAAQAVRGPGRSPAASPTTSPSQPTPRSYGPADALHVTVAGDGSSGYHAEIHDGARLITTRGMTGKYDLTAVPGTSLNQPTGDDLLGHPAGDLDWSGPGSGGGAVTKAAAPDGESAVHWTLPGAENNTWIEVPIADAKVGTTYRGTVTLQGTGTVYLNIYDGTRDVGGTPVTLTPQPQTLTLDVPIPEHSRTPQFQIRTSAAGDVDLLAWKTSVRAVTRQPVTDANRLANRYTAVSYDPATATLTLSGATDAIGSTTVTRSETYRFVAPNVIDAQVRTATSGGPVVYWYTPYTDFKIGRPLWTGGETTSYESPNPSNALLDSPVPALGVSDGTYTYGVAGAATWDEPLPGYSAPHLVIDGSRLAAPQIGTEADPIVLGDGQARSFHSVFYRSAAGPYGLALGAQLATAETLGLSTPDRSMPAWGKASSAATLRRAAADEFAAIAKITAYWARMTTASGVKALAPNQKYAHFGATTYMRDSFWTTLGLDGTPYAKDTEKELLAQFTRAIPRSGGESGHVPVTGGGPFFGDESGLYYLIRMYHDATTWGLPVKDTATANLVLAYIRAHQVSGGAFVTAAPVDNAGFQITPDSWLDGYLFPTGAVNAYNQGLYVVALRAAKSLGADVSDAEIDAATGVYRRLYDDHLGYVRWLSTKDFKSPDVLVGDALSLYLFGRPLLTDTMVRRTFAAQERTPYGMKVLAKEDGSAVPPSEFLTLTNDPKTGKVIGLGEPVGWYQNGASWLLWEYLAEYSAARHGVSAARGAMRDSIAAEVAVTPLSKEFKVTQQNPDIAGADPAWPYPLGSSGLDRQGFGWNAAVAAFSR</sequence>
<reference evidence="3" key="1">
    <citation type="journal article" date="2019" name="Int. J. Syst. Evol. Microbiol.">
        <title>The Global Catalogue of Microorganisms (GCM) 10K type strain sequencing project: providing services to taxonomists for standard genome sequencing and annotation.</title>
        <authorList>
            <consortium name="The Broad Institute Genomics Platform"/>
            <consortium name="The Broad Institute Genome Sequencing Center for Infectious Disease"/>
            <person name="Wu L."/>
            <person name="Ma J."/>
        </authorList>
    </citation>
    <scope>NUCLEOTIDE SEQUENCE [LARGE SCALE GENOMIC DNA]</scope>
    <source>
        <strain evidence="3">JCM 17939</strain>
    </source>
</reference>